<proteinExistence type="predicted"/>
<evidence type="ECO:0000313" key="2">
    <source>
        <dbReference type="Proteomes" id="UP001219525"/>
    </source>
</evidence>
<gene>
    <name evidence="1" type="ORF">GGX14DRAFT_661501</name>
</gene>
<sequence length="158" mass="17138">MPRAGARRLQTLRLGAIMLSPERVDLLAEKLPGLRRLELLVRDVVGFEGDLPLYFGGTEQDDSQIGSFLMEMEQRSSFLAYRMQYTNEGGPSAERAACRPRTCDPAARTHRQARAAALWSGVGSGPSEASTCCGANALALGAPLARLYNENALMHKTA</sequence>
<accession>A0AAD6V121</accession>
<organism evidence="1 2">
    <name type="scientific">Mycena pura</name>
    <dbReference type="NCBI Taxonomy" id="153505"/>
    <lineage>
        <taxon>Eukaryota</taxon>
        <taxon>Fungi</taxon>
        <taxon>Dikarya</taxon>
        <taxon>Basidiomycota</taxon>
        <taxon>Agaricomycotina</taxon>
        <taxon>Agaricomycetes</taxon>
        <taxon>Agaricomycetidae</taxon>
        <taxon>Agaricales</taxon>
        <taxon>Marasmiineae</taxon>
        <taxon>Mycenaceae</taxon>
        <taxon>Mycena</taxon>
    </lineage>
</organism>
<protein>
    <submittedName>
        <fullName evidence="1">Uncharacterized protein</fullName>
    </submittedName>
</protein>
<dbReference type="EMBL" id="JARJCW010000067">
    <property type="protein sequence ID" value="KAJ7199618.1"/>
    <property type="molecule type" value="Genomic_DNA"/>
</dbReference>
<dbReference type="Proteomes" id="UP001219525">
    <property type="component" value="Unassembled WGS sequence"/>
</dbReference>
<dbReference type="AlphaFoldDB" id="A0AAD6V121"/>
<keyword evidence="2" id="KW-1185">Reference proteome</keyword>
<reference evidence="1" key="1">
    <citation type="submission" date="2023-03" db="EMBL/GenBank/DDBJ databases">
        <title>Massive genome expansion in bonnet fungi (Mycena s.s.) driven by repeated elements and novel gene families across ecological guilds.</title>
        <authorList>
            <consortium name="Lawrence Berkeley National Laboratory"/>
            <person name="Harder C.B."/>
            <person name="Miyauchi S."/>
            <person name="Viragh M."/>
            <person name="Kuo A."/>
            <person name="Thoen E."/>
            <person name="Andreopoulos B."/>
            <person name="Lu D."/>
            <person name="Skrede I."/>
            <person name="Drula E."/>
            <person name="Henrissat B."/>
            <person name="Morin E."/>
            <person name="Kohler A."/>
            <person name="Barry K."/>
            <person name="LaButti K."/>
            <person name="Morin E."/>
            <person name="Salamov A."/>
            <person name="Lipzen A."/>
            <person name="Mereny Z."/>
            <person name="Hegedus B."/>
            <person name="Baldrian P."/>
            <person name="Stursova M."/>
            <person name="Weitz H."/>
            <person name="Taylor A."/>
            <person name="Grigoriev I.V."/>
            <person name="Nagy L.G."/>
            <person name="Martin F."/>
            <person name="Kauserud H."/>
        </authorList>
    </citation>
    <scope>NUCLEOTIDE SEQUENCE</scope>
    <source>
        <strain evidence="1">9144</strain>
    </source>
</reference>
<evidence type="ECO:0000313" key="1">
    <source>
        <dbReference type="EMBL" id="KAJ7199618.1"/>
    </source>
</evidence>
<comment type="caution">
    <text evidence="1">The sequence shown here is derived from an EMBL/GenBank/DDBJ whole genome shotgun (WGS) entry which is preliminary data.</text>
</comment>
<name>A0AAD6V121_9AGAR</name>